<organism evidence="2 3">
    <name type="scientific">Rhodococcus wratislaviensis</name>
    <name type="common">Tsukamurella wratislaviensis</name>
    <dbReference type="NCBI Taxonomy" id="44752"/>
    <lineage>
        <taxon>Bacteria</taxon>
        <taxon>Bacillati</taxon>
        <taxon>Actinomycetota</taxon>
        <taxon>Actinomycetes</taxon>
        <taxon>Mycobacteriales</taxon>
        <taxon>Nocardiaceae</taxon>
        <taxon>Rhodococcus</taxon>
    </lineage>
</organism>
<evidence type="ECO:0000256" key="1">
    <source>
        <dbReference type="SAM" id="MobiDB-lite"/>
    </source>
</evidence>
<accession>A0AB38F618</accession>
<comment type="caution">
    <text evidence="2">The sequence shown here is derived from an EMBL/GenBank/DDBJ whole genome shotgun (WGS) entry which is preliminary data.</text>
</comment>
<evidence type="ECO:0000313" key="2">
    <source>
        <dbReference type="EMBL" id="SPZ35043.1"/>
    </source>
</evidence>
<feature type="region of interest" description="Disordered" evidence="1">
    <location>
        <begin position="1"/>
        <end position="129"/>
    </location>
</feature>
<feature type="region of interest" description="Disordered" evidence="1">
    <location>
        <begin position="210"/>
        <end position="246"/>
    </location>
</feature>
<reference evidence="2 3" key="1">
    <citation type="submission" date="2018-06" db="EMBL/GenBank/DDBJ databases">
        <authorList>
            <consortium name="Pathogen Informatics"/>
            <person name="Doyle S."/>
        </authorList>
    </citation>
    <scope>NUCLEOTIDE SEQUENCE [LARGE SCALE GENOMIC DNA]</scope>
    <source>
        <strain evidence="2 3">NCTC13229</strain>
    </source>
</reference>
<gene>
    <name evidence="2" type="ORF">NCTC13229_00560</name>
</gene>
<dbReference type="Proteomes" id="UP000251211">
    <property type="component" value="Unassembled WGS sequence"/>
</dbReference>
<feature type="compositionally biased region" description="Low complexity" evidence="1">
    <location>
        <begin position="74"/>
        <end position="85"/>
    </location>
</feature>
<dbReference type="EMBL" id="UAUI01000001">
    <property type="protein sequence ID" value="SPZ35043.1"/>
    <property type="molecule type" value="Genomic_DNA"/>
</dbReference>
<feature type="compositionally biased region" description="Basic and acidic residues" evidence="1">
    <location>
        <begin position="49"/>
        <end position="67"/>
    </location>
</feature>
<protein>
    <submittedName>
        <fullName evidence="2">Uncharacterized protein</fullName>
    </submittedName>
</protein>
<dbReference type="AlphaFoldDB" id="A0AB38F618"/>
<evidence type="ECO:0000313" key="3">
    <source>
        <dbReference type="Proteomes" id="UP000251211"/>
    </source>
</evidence>
<sequence length="246" mass="27067">MAGQHRVPRYRTVDVRLPRQGTRYRPKSPRITSPADLPALPRTHPVPRARPDDGRTVRNLGRHDRGRPQTTHQPSSPRRATTPRAPARDTGHRRRPSPELRPVTTASSAASRRPHHPTENPGSAPECVPDQQFWTTHVRWSIADRDARTRQRRDAYGLESEDGPVEATEAPIVTGRDDGLTARVGEDHRRTAGKCALNWPVNRPFGSRWLSHTSPGGGRSVTCGDASGAGIAHSTAVPGPRSRKTA</sequence>
<name>A0AB38F618_RHOWR</name>
<proteinExistence type="predicted"/>